<sequence length="124" mass="14355">MENSGLKKRVLTEIEKLISKSCSKHKMSPKFQKLHVAILKKYYNAADVSIDYHRKRVIMDIVMDDSCYDPKKVNSSLPILRANLLFKNLKEFLSSSLDKDNVSIAFYARLIRAYENRNVTLTVV</sequence>
<evidence type="ECO:0000313" key="2">
    <source>
        <dbReference type="Proteomes" id="UP000193420"/>
    </source>
</evidence>
<evidence type="ECO:0000313" key="1">
    <source>
        <dbReference type="EMBL" id="SMG41906.1"/>
    </source>
</evidence>
<proteinExistence type="predicted"/>
<protein>
    <submittedName>
        <fullName evidence="1">Uncharacterized protein</fullName>
    </submittedName>
</protein>
<dbReference type="STRING" id="188872.SAMN03080602_03085"/>
<reference evidence="2" key="1">
    <citation type="submission" date="2017-04" db="EMBL/GenBank/DDBJ databases">
        <authorList>
            <person name="Varghese N."/>
            <person name="Submissions S."/>
        </authorList>
    </citation>
    <scope>NUCLEOTIDE SEQUENCE [LARGE SCALE GENOMIC DNA]</scope>
    <source>
        <strain evidence="2">DSM 19835</strain>
    </source>
</reference>
<gene>
    <name evidence="1" type="ORF">SAMN03080602_03085</name>
</gene>
<dbReference type="AlphaFoldDB" id="A0A1X7KMG7"/>
<organism evidence="1 2">
    <name type="scientific">Arenibacter troitsensis</name>
    <dbReference type="NCBI Taxonomy" id="188872"/>
    <lineage>
        <taxon>Bacteria</taxon>
        <taxon>Pseudomonadati</taxon>
        <taxon>Bacteroidota</taxon>
        <taxon>Flavobacteriia</taxon>
        <taxon>Flavobacteriales</taxon>
        <taxon>Flavobacteriaceae</taxon>
        <taxon>Arenibacter</taxon>
    </lineage>
</organism>
<dbReference type="EMBL" id="FXAO01000006">
    <property type="protein sequence ID" value="SMG41906.1"/>
    <property type="molecule type" value="Genomic_DNA"/>
</dbReference>
<keyword evidence="2" id="KW-1185">Reference proteome</keyword>
<dbReference type="Proteomes" id="UP000193420">
    <property type="component" value="Unassembled WGS sequence"/>
</dbReference>
<dbReference type="RefSeq" id="WP_085499826.1">
    <property type="nucleotide sequence ID" value="NZ_FXAO01000006.1"/>
</dbReference>
<accession>A0A1X7KMG7</accession>
<name>A0A1X7KMG7_9FLAO</name>
<dbReference type="OrthoDB" id="1440784at2"/>